<feature type="compositionally biased region" description="Low complexity" evidence="1">
    <location>
        <begin position="14"/>
        <end position="24"/>
    </location>
</feature>
<dbReference type="OrthoDB" id="2402960at2759"/>
<sequence>MLASKWAPKPVTSEPKATETAPASASPPPPETQQTAEVQANAQPDALPVDSEYAPQPPDASYDYNYTGEMDPFAQTASTDDLFFDDDFTPIAEPVVEPNPVEVPPPAPIPQDLPPTGGLAQSQHSHHAQRGHADGERGGRGRGKGRGRGRGRGGNQVSEGRVTHDIRKEENKEVNTEEIVTPDSPSTAIEEPDYTATATDTPSTPTGPKAAPGEKPTHSVRGDRTLTGGTPRARLTPAQLDAKVASMRSKNQTLTAAHARAERDAANFEAREAVAAEQDVARKKQTAERQRQDRQNRQQMMGERERNRQRKLEAKGRAWDEEKEEGFSGTGEERRRGAGRGMHGGASGMTRTVGKDEGWGTADAAQDENQSPPGGGRGRGRGGGGRAGRGAGGRGGRGDHTNPPTHQFPPKPSDFPDLPASSSAPAVHSTPSAPKKLDFPLKTKTADLKATETTSPTSERERPGIKKTESFGLTPLSPSGAGKSWADQVEGS</sequence>
<feature type="compositionally biased region" description="Basic and acidic residues" evidence="1">
    <location>
        <begin position="458"/>
        <end position="469"/>
    </location>
</feature>
<feature type="compositionally biased region" description="Low complexity" evidence="1">
    <location>
        <begin position="90"/>
        <end position="100"/>
    </location>
</feature>
<gene>
    <name evidence="2" type="ORF">P280DRAFT_471216</name>
</gene>
<evidence type="ECO:0000256" key="1">
    <source>
        <dbReference type="SAM" id="MobiDB-lite"/>
    </source>
</evidence>
<protein>
    <submittedName>
        <fullName evidence="2">Uncharacterized protein</fullName>
    </submittedName>
</protein>
<evidence type="ECO:0000313" key="2">
    <source>
        <dbReference type="EMBL" id="KAF2638614.1"/>
    </source>
</evidence>
<feature type="compositionally biased region" description="Low complexity" evidence="1">
    <location>
        <begin position="194"/>
        <end position="208"/>
    </location>
</feature>
<dbReference type="AlphaFoldDB" id="A0A6A6RXC7"/>
<dbReference type="EMBL" id="MU006789">
    <property type="protein sequence ID" value="KAF2638614.1"/>
    <property type="molecule type" value="Genomic_DNA"/>
</dbReference>
<feature type="compositionally biased region" description="Basic and acidic residues" evidence="1">
    <location>
        <begin position="161"/>
        <end position="175"/>
    </location>
</feature>
<feature type="compositionally biased region" description="Basic and acidic residues" evidence="1">
    <location>
        <begin position="435"/>
        <end position="450"/>
    </location>
</feature>
<proteinExistence type="predicted"/>
<feature type="compositionally biased region" description="Polar residues" evidence="1">
    <location>
        <begin position="420"/>
        <end position="432"/>
    </location>
</feature>
<feature type="compositionally biased region" description="Pro residues" evidence="1">
    <location>
        <begin position="101"/>
        <end position="113"/>
    </location>
</feature>
<reference evidence="2" key="1">
    <citation type="journal article" date="2020" name="Stud. Mycol.">
        <title>101 Dothideomycetes genomes: a test case for predicting lifestyles and emergence of pathogens.</title>
        <authorList>
            <person name="Haridas S."/>
            <person name="Albert R."/>
            <person name="Binder M."/>
            <person name="Bloem J."/>
            <person name="Labutti K."/>
            <person name="Salamov A."/>
            <person name="Andreopoulos B."/>
            <person name="Baker S."/>
            <person name="Barry K."/>
            <person name="Bills G."/>
            <person name="Bluhm B."/>
            <person name="Cannon C."/>
            <person name="Castanera R."/>
            <person name="Culley D."/>
            <person name="Daum C."/>
            <person name="Ezra D."/>
            <person name="Gonzalez J."/>
            <person name="Henrissat B."/>
            <person name="Kuo A."/>
            <person name="Liang C."/>
            <person name="Lipzen A."/>
            <person name="Lutzoni F."/>
            <person name="Magnuson J."/>
            <person name="Mondo S."/>
            <person name="Nolan M."/>
            <person name="Ohm R."/>
            <person name="Pangilinan J."/>
            <person name="Park H.-J."/>
            <person name="Ramirez L."/>
            <person name="Alfaro M."/>
            <person name="Sun H."/>
            <person name="Tritt A."/>
            <person name="Yoshinaga Y."/>
            <person name="Zwiers L.-H."/>
            <person name="Turgeon B."/>
            <person name="Goodwin S."/>
            <person name="Spatafora J."/>
            <person name="Crous P."/>
            <person name="Grigoriev I."/>
        </authorList>
    </citation>
    <scope>NUCLEOTIDE SEQUENCE</scope>
    <source>
        <strain evidence="2">CBS 473.64</strain>
    </source>
</reference>
<accession>A0A6A6RXC7</accession>
<feature type="compositionally biased region" description="Basic and acidic residues" evidence="1">
    <location>
        <begin position="215"/>
        <end position="224"/>
    </location>
</feature>
<feature type="compositionally biased region" description="Gly residues" evidence="1">
    <location>
        <begin position="373"/>
        <end position="395"/>
    </location>
</feature>
<feature type="region of interest" description="Disordered" evidence="1">
    <location>
        <begin position="1"/>
        <end position="492"/>
    </location>
</feature>
<organism evidence="2 3">
    <name type="scientific">Massarina eburnea CBS 473.64</name>
    <dbReference type="NCBI Taxonomy" id="1395130"/>
    <lineage>
        <taxon>Eukaryota</taxon>
        <taxon>Fungi</taxon>
        <taxon>Dikarya</taxon>
        <taxon>Ascomycota</taxon>
        <taxon>Pezizomycotina</taxon>
        <taxon>Dothideomycetes</taxon>
        <taxon>Pleosporomycetidae</taxon>
        <taxon>Pleosporales</taxon>
        <taxon>Massarineae</taxon>
        <taxon>Massarinaceae</taxon>
        <taxon>Massarina</taxon>
    </lineage>
</organism>
<name>A0A6A6RXC7_9PLEO</name>
<dbReference type="Proteomes" id="UP000799753">
    <property type="component" value="Unassembled WGS sequence"/>
</dbReference>
<evidence type="ECO:0000313" key="3">
    <source>
        <dbReference type="Proteomes" id="UP000799753"/>
    </source>
</evidence>
<keyword evidence="3" id="KW-1185">Reference proteome</keyword>
<feature type="compositionally biased region" description="Basic and acidic residues" evidence="1">
    <location>
        <begin position="259"/>
        <end position="320"/>
    </location>
</feature>
<feature type="compositionally biased region" description="Basic residues" evidence="1">
    <location>
        <begin position="140"/>
        <end position="151"/>
    </location>
</feature>